<accession>A0A9Q8PK18</accession>
<dbReference type="GeneID" id="71992855"/>
<feature type="compositionally biased region" description="Basic and acidic residues" evidence="1">
    <location>
        <begin position="35"/>
        <end position="44"/>
    </location>
</feature>
<dbReference type="InterPro" id="IPR009057">
    <property type="entry name" value="Homeodomain-like_sf"/>
</dbReference>
<name>A0A9Q8PK18_PASFU</name>
<evidence type="ECO:0000256" key="1">
    <source>
        <dbReference type="SAM" id="MobiDB-lite"/>
    </source>
</evidence>
<gene>
    <name evidence="3" type="ORF">CLAFUR5_12977</name>
</gene>
<dbReference type="RefSeq" id="XP_047768259.1">
    <property type="nucleotide sequence ID" value="XM_047912125.1"/>
</dbReference>
<evidence type="ECO:0000259" key="2">
    <source>
        <dbReference type="PROSITE" id="PS50090"/>
    </source>
</evidence>
<reference evidence="3" key="2">
    <citation type="journal article" date="2022" name="Microb. Genom.">
        <title>A chromosome-scale genome assembly of the tomato pathogen Cladosporium fulvum reveals a compartmentalized genome architecture and the presence of a dispensable chromosome.</title>
        <authorList>
            <person name="Zaccaron A.Z."/>
            <person name="Chen L.H."/>
            <person name="Samaras A."/>
            <person name="Stergiopoulos I."/>
        </authorList>
    </citation>
    <scope>NUCLEOTIDE SEQUENCE</scope>
    <source>
        <strain evidence="3">Race5_Kim</strain>
    </source>
</reference>
<dbReference type="SUPFAM" id="SSF46689">
    <property type="entry name" value="Homeodomain-like"/>
    <property type="match status" value="1"/>
</dbReference>
<sequence length="489" mass="53948">MTSNANSETRDWDSTPLAPKTPDKALPKTSVHDATAQHDPEQPKKSRSGRTVKPKKNFEDAAPMATPSRSKRARTPEPAADTPAARPKKTKTRAPAQESSSPLEERSEAAEPVTTPRGSKRARGSEHAVDIPVARPKKAKSRAPAQGSPPPPKRARNARAASSVASSLSEAESPWCWEEEEVILALWKEDVRKATSWKMIGRLMGRTDLACRLTYCRLSKQDPKRSKPADELKPPKILAPAVQRAFDNLQGSALQQQTQVPAAQTGDAAPESSNVRRDSVVEGNVDDLAESNSNGTTTGLAQQNHAPAAQQSVTTSRPLLPFGKPWVFEGEGTDYIAPISAIPSTTASPSPETLEPPYPCCNIPRDTESHDHFICKHCNYSRPICKQRGEGVCTYCRKNRRVQWYAYIMCEICGDIGREDRFAVPIGGGERVDEVGHHRKRCTGCQRRLEWTPTWRLESSRWREVYDADKVAEWLGLCDFGLGSEDEEV</sequence>
<dbReference type="PROSITE" id="PS50090">
    <property type="entry name" value="MYB_LIKE"/>
    <property type="match status" value="1"/>
</dbReference>
<feature type="compositionally biased region" description="Polar residues" evidence="1">
    <location>
        <begin position="253"/>
        <end position="262"/>
    </location>
</feature>
<feature type="region of interest" description="Disordered" evidence="1">
    <location>
        <begin position="253"/>
        <end position="317"/>
    </location>
</feature>
<dbReference type="Proteomes" id="UP000756132">
    <property type="component" value="Chromosome 11"/>
</dbReference>
<feature type="compositionally biased region" description="Polar residues" evidence="1">
    <location>
        <begin position="290"/>
        <end position="317"/>
    </location>
</feature>
<evidence type="ECO:0000313" key="4">
    <source>
        <dbReference type="Proteomes" id="UP000756132"/>
    </source>
</evidence>
<protein>
    <recommendedName>
        <fullName evidence="2">Myb-like domain-containing protein</fullName>
    </recommendedName>
</protein>
<dbReference type="InterPro" id="IPR001005">
    <property type="entry name" value="SANT/Myb"/>
</dbReference>
<reference evidence="3" key="1">
    <citation type="submission" date="2021-12" db="EMBL/GenBank/DDBJ databases">
        <authorList>
            <person name="Zaccaron A."/>
            <person name="Stergiopoulos I."/>
        </authorList>
    </citation>
    <scope>NUCLEOTIDE SEQUENCE</scope>
    <source>
        <strain evidence="3">Race5_Kim</strain>
    </source>
</reference>
<proteinExistence type="predicted"/>
<dbReference type="EMBL" id="CP090173">
    <property type="protein sequence ID" value="UJO23893.1"/>
    <property type="molecule type" value="Genomic_DNA"/>
</dbReference>
<dbReference type="OMA" id="NTACRIH"/>
<dbReference type="KEGG" id="ffu:CLAFUR5_12977"/>
<feature type="compositionally biased region" description="Low complexity" evidence="1">
    <location>
        <begin position="158"/>
        <end position="170"/>
    </location>
</feature>
<feature type="region of interest" description="Disordered" evidence="1">
    <location>
        <begin position="1"/>
        <end position="170"/>
    </location>
</feature>
<feature type="compositionally biased region" description="Basic residues" evidence="1">
    <location>
        <begin position="45"/>
        <end position="55"/>
    </location>
</feature>
<organism evidence="3 4">
    <name type="scientific">Passalora fulva</name>
    <name type="common">Tomato leaf mold</name>
    <name type="synonym">Cladosporium fulvum</name>
    <dbReference type="NCBI Taxonomy" id="5499"/>
    <lineage>
        <taxon>Eukaryota</taxon>
        <taxon>Fungi</taxon>
        <taxon>Dikarya</taxon>
        <taxon>Ascomycota</taxon>
        <taxon>Pezizomycotina</taxon>
        <taxon>Dothideomycetes</taxon>
        <taxon>Dothideomycetidae</taxon>
        <taxon>Mycosphaerellales</taxon>
        <taxon>Mycosphaerellaceae</taxon>
        <taxon>Fulvia</taxon>
    </lineage>
</organism>
<feature type="domain" description="Myb-like" evidence="2">
    <location>
        <begin position="167"/>
        <end position="219"/>
    </location>
</feature>
<evidence type="ECO:0000313" key="3">
    <source>
        <dbReference type="EMBL" id="UJO23893.1"/>
    </source>
</evidence>
<keyword evidence="4" id="KW-1185">Reference proteome</keyword>
<dbReference type="AlphaFoldDB" id="A0A9Q8PK18"/>